<organism evidence="6 7">
    <name type="scientific">Candidatus Sysuiplasma superficiale</name>
    <dbReference type="NCBI Taxonomy" id="2823368"/>
    <lineage>
        <taxon>Archaea</taxon>
        <taxon>Methanobacteriati</taxon>
        <taxon>Thermoplasmatota</taxon>
        <taxon>Thermoplasmata</taxon>
        <taxon>Candidatus Sysuiplasmatales</taxon>
        <taxon>Candidatus Sysuiplasmataceae</taxon>
        <taxon>Candidatus Sysuiplasma</taxon>
    </lineage>
</organism>
<dbReference type="Gene3D" id="1.10.10.10">
    <property type="entry name" value="Winged helix-like DNA-binding domain superfamily/Winged helix DNA-binding domain"/>
    <property type="match status" value="1"/>
</dbReference>
<dbReference type="InterPro" id="IPR011991">
    <property type="entry name" value="ArsR-like_HTH"/>
</dbReference>
<proteinExistence type="predicted"/>
<evidence type="ECO:0000313" key="7">
    <source>
        <dbReference type="Proteomes" id="UP000750197"/>
    </source>
</evidence>
<protein>
    <submittedName>
        <fullName evidence="6">Winged helix-turn-helix domain-containing protein</fullName>
    </submittedName>
    <submittedName>
        <fullName evidence="5">Winged helix-turn-helix transcriptional regulator</fullName>
    </submittedName>
</protein>
<dbReference type="Proteomes" id="UP000716004">
    <property type="component" value="Unassembled WGS sequence"/>
</dbReference>
<dbReference type="InterPro" id="IPR051081">
    <property type="entry name" value="HTH_MetalResp_TranReg"/>
</dbReference>
<sequence length="101" mass="11522">MVKIESTKELLGIMKVLSNPVRLRIIASLERKPKHIYALAKELKLSYPLVHLYLESLEKAGLVTSSTESGVEDERERKIYTVSPFNLNITPELVRKLEEAD</sequence>
<gene>
    <name evidence="5" type="ORF">J9259_02350</name>
    <name evidence="6" type="ORF">KIY12_05845</name>
</gene>
<evidence type="ECO:0000259" key="4">
    <source>
        <dbReference type="SMART" id="SM00418"/>
    </source>
</evidence>
<keyword evidence="2" id="KW-0238">DNA-binding</keyword>
<dbReference type="InterPro" id="IPR001845">
    <property type="entry name" value="HTH_ArsR_DNA-bd_dom"/>
</dbReference>
<reference evidence="6" key="1">
    <citation type="submission" date="2021-05" db="EMBL/GenBank/DDBJ databases">
        <title>Genomic insights into ecological role and evolution of a novel Thermoplasmata order Candidatus Sysuiplasmatales.</title>
        <authorList>
            <person name="Yuan Y."/>
        </authorList>
    </citation>
    <scope>NUCLEOTIDE SEQUENCE</scope>
    <source>
        <strain evidence="6">TUT19-bin139</strain>
        <strain evidence="5">YP2-bin.285</strain>
    </source>
</reference>
<dbReference type="InterPro" id="IPR036388">
    <property type="entry name" value="WH-like_DNA-bd_sf"/>
</dbReference>
<dbReference type="SMART" id="SM00418">
    <property type="entry name" value="HTH_ARSR"/>
    <property type="match status" value="1"/>
</dbReference>
<dbReference type="Proteomes" id="UP000750197">
    <property type="component" value="Unassembled WGS sequence"/>
</dbReference>
<dbReference type="GO" id="GO:0003700">
    <property type="term" value="F:DNA-binding transcription factor activity"/>
    <property type="evidence" value="ECO:0007669"/>
    <property type="project" value="InterPro"/>
</dbReference>
<evidence type="ECO:0000313" key="6">
    <source>
        <dbReference type="EMBL" id="MBX8644228.1"/>
    </source>
</evidence>
<feature type="domain" description="HTH arsR-type" evidence="4">
    <location>
        <begin position="12"/>
        <end position="99"/>
    </location>
</feature>
<accession>A0A8J8CHS3</accession>
<evidence type="ECO:0000256" key="3">
    <source>
        <dbReference type="ARBA" id="ARBA00023163"/>
    </source>
</evidence>
<dbReference type="CDD" id="cd00090">
    <property type="entry name" value="HTH_ARSR"/>
    <property type="match status" value="1"/>
</dbReference>
<keyword evidence="1" id="KW-0805">Transcription regulation</keyword>
<dbReference type="InterPro" id="IPR036390">
    <property type="entry name" value="WH_DNA-bd_sf"/>
</dbReference>
<dbReference type="PANTHER" id="PTHR33154:SF35">
    <property type="entry name" value="TRANSCRIPTIONAL REGULATOR, ARSR FAMILY"/>
    <property type="match status" value="1"/>
</dbReference>
<comment type="caution">
    <text evidence="6">The sequence shown here is derived from an EMBL/GenBank/DDBJ whole genome shotgun (WGS) entry which is preliminary data.</text>
</comment>
<dbReference type="EMBL" id="JAHEAC010000046">
    <property type="protein sequence ID" value="MBX8644228.1"/>
    <property type="molecule type" value="Genomic_DNA"/>
</dbReference>
<evidence type="ECO:0000256" key="2">
    <source>
        <dbReference type="ARBA" id="ARBA00023125"/>
    </source>
</evidence>
<name>A0A8J8CHS3_9ARCH</name>
<dbReference type="EMBL" id="JAGVSJ010000003">
    <property type="protein sequence ID" value="MBX8631351.1"/>
    <property type="molecule type" value="Genomic_DNA"/>
</dbReference>
<dbReference type="SUPFAM" id="SSF46785">
    <property type="entry name" value="Winged helix' DNA-binding domain"/>
    <property type="match status" value="1"/>
</dbReference>
<dbReference type="Pfam" id="PF01022">
    <property type="entry name" value="HTH_5"/>
    <property type="match status" value="1"/>
</dbReference>
<keyword evidence="3" id="KW-0804">Transcription</keyword>
<dbReference type="PANTHER" id="PTHR33154">
    <property type="entry name" value="TRANSCRIPTIONAL REGULATOR, ARSR FAMILY"/>
    <property type="match status" value="1"/>
</dbReference>
<dbReference type="AlphaFoldDB" id="A0A8J8CHS3"/>
<evidence type="ECO:0000256" key="1">
    <source>
        <dbReference type="ARBA" id="ARBA00023015"/>
    </source>
</evidence>
<dbReference type="GO" id="GO:0003677">
    <property type="term" value="F:DNA binding"/>
    <property type="evidence" value="ECO:0007669"/>
    <property type="project" value="UniProtKB-KW"/>
</dbReference>
<evidence type="ECO:0000313" key="5">
    <source>
        <dbReference type="EMBL" id="MBX8631351.1"/>
    </source>
</evidence>